<evidence type="ECO:0000313" key="2">
    <source>
        <dbReference type="Proteomes" id="UP001327560"/>
    </source>
</evidence>
<reference evidence="1 2" key="1">
    <citation type="submission" date="2023-10" db="EMBL/GenBank/DDBJ databases">
        <title>Chromosome-scale genome assembly provides insights into flower coloration mechanisms of Canna indica.</title>
        <authorList>
            <person name="Li C."/>
        </authorList>
    </citation>
    <scope>NUCLEOTIDE SEQUENCE [LARGE SCALE GENOMIC DNA]</scope>
    <source>
        <tissue evidence="1">Flower</tissue>
    </source>
</reference>
<protein>
    <recommendedName>
        <fullName evidence="3">Reverse transcriptase domain-containing protein</fullName>
    </recommendedName>
</protein>
<keyword evidence="2" id="KW-1185">Reference proteome</keyword>
<gene>
    <name evidence="1" type="ORF">Cni_G05623</name>
</gene>
<evidence type="ECO:0008006" key="3">
    <source>
        <dbReference type="Google" id="ProtNLM"/>
    </source>
</evidence>
<dbReference type="Proteomes" id="UP001327560">
    <property type="component" value="Chromosome 2"/>
</dbReference>
<dbReference type="AlphaFoldDB" id="A0AAQ3Q3E2"/>
<sequence>MIDNQISQGVIKGFKYKKLLASHLFFVDGILIFAKCNRSSCINLLKTLDQYYMTINQKVNKSKSEIIFPASCPANLKEEITIVLKIREGSHPLKYLGTFIDSKRVSSNLQNTIVEYCFVYSSKN</sequence>
<organism evidence="1 2">
    <name type="scientific">Canna indica</name>
    <name type="common">Indian-shot</name>
    <dbReference type="NCBI Taxonomy" id="4628"/>
    <lineage>
        <taxon>Eukaryota</taxon>
        <taxon>Viridiplantae</taxon>
        <taxon>Streptophyta</taxon>
        <taxon>Embryophyta</taxon>
        <taxon>Tracheophyta</taxon>
        <taxon>Spermatophyta</taxon>
        <taxon>Magnoliopsida</taxon>
        <taxon>Liliopsida</taxon>
        <taxon>Zingiberales</taxon>
        <taxon>Cannaceae</taxon>
        <taxon>Canna</taxon>
    </lineage>
</organism>
<dbReference type="InterPro" id="IPR043502">
    <property type="entry name" value="DNA/RNA_pol_sf"/>
</dbReference>
<proteinExistence type="predicted"/>
<dbReference type="SUPFAM" id="SSF56672">
    <property type="entry name" value="DNA/RNA polymerases"/>
    <property type="match status" value="1"/>
</dbReference>
<dbReference type="EMBL" id="CP136891">
    <property type="protein sequence ID" value="WOK96915.1"/>
    <property type="molecule type" value="Genomic_DNA"/>
</dbReference>
<accession>A0AAQ3Q3E2</accession>
<evidence type="ECO:0000313" key="1">
    <source>
        <dbReference type="EMBL" id="WOK96915.1"/>
    </source>
</evidence>
<name>A0AAQ3Q3E2_9LILI</name>